<evidence type="ECO:0000313" key="2">
    <source>
        <dbReference type="Proteomes" id="UP001500359"/>
    </source>
</evidence>
<keyword evidence="2" id="KW-1185">Reference proteome</keyword>
<evidence type="ECO:0000313" key="1">
    <source>
        <dbReference type="EMBL" id="GAA0859578.1"/>
    </source>
</evidence>
<protein>
    <recommendedName>
        <fullName evidence="3">Solute-binding protein family 3/N-terminal domain-containing protein</fullName>
    </recommendedName>
</protein>
<dbReference type="Gene3D" id="3.40.190.10">
    <property type="entry name" value="Periplasmic binding protein-like II"/>
    <property type="match status" value="2"/>
</dbReference>
<sequence length="298" mass="33915">MLNASFFVNAIATGNRYLSVLLLILLFSNGARSEQIKYIDPTDSVDKHGVYFVNVLKLALEKSKGQFGDYELEAVPVTMRQQRSFKSLESGLINLMWTVTSKQREQQAYAIKVPLLKGLIGHRVLVIRKTDAAIFAAIKSLQDLAKFTAVQGHDWPDSEILEHAGLRVEKIILHNSMYKLVTSGIVDYFPRSVLEVTEELERFENDNLIIEPNHLILYPSAIYFFVSHSNTLLANRLEVGLKIALEDGSFDREFYDFPGHKKALQNVSLKNRVVHRIDNPLMPDTLPLENKALWFNVQ</sequence>
<organism evidence="1 2">
    <name type="scientific">Aliiglaciecola litoralis</name>
    <dbReference type="NCBI Taxonomy" id="582857"/>
    <lineage>
        <taxon>Bacteria</taxon>
        <taxon>Pseudomonadati</taxon>
        <taxon>Pseudomonadota</taxon>
        <taxon>Gammaproteobacteria</taxon>
        <taxon>Alteromonadales</taxon>
        <taxon>Alteromonadaceae</taxon>
        <taxon>Aliiglaciecola</taxon>
    </lineage>
</organism>
<reference evidence="2" key="1">
    <citation type="journal article" date="2019" name="Int. J. Syst. Evol. Microbiol.">
        <title>The Global Catalogue of Microorganisms (GCM) 10K type strain sequencing project: providing services to taxonomists for standard genome sequencing and annotation.</title>
        <authorList>
            <consortium name="The Broad Institute Genomics Platform"/>
            <consortium name="The Broad Institute Genome Sequencing Center for Infectious Disease"/>
            <person name="Wu L."/>
            <person name="Ma J."/>
        </authorList>
    </citation>
    <scope>NUCLEOTIDE SEQUENCE [LARGE SCALE GENOMIC DNA]</scope>
    <source>
        <strain evidence="2">JCM 15896</strain>
    </source>
</reference>
<gene>
    <name evidence="1" type="ORF">GCM10009114_33580</name>
</gene>
<comment type="caution">
    <text evidence="1">The sequence shown here is derived from an EMBL/GenBank/DDBJ whole genome shotgun (WGS) entry which is preliminary data.</text>
</comment>
<proteinExistence type="predicted"/>
<evidence type="ECO:0008006" key="3">
    <source>
        <dbReference type="Google" id="ProtNLM"/>
    </source>
</evidence>
<dbReference type="SUPFAM" id="SSF53850">
    <property type="entry name" value="Periplasmic binding protein-like II"/>
    <property type="match status" value="1"/>
</dbReference>
<dbReference type="Proteomes" id="UP001500359">
    <property type="component" value="Unassembled WGS sequence"/>
</dbReference>
<name>A0ABP3X235_9ALTE</name>
<accession>A0ABP3X235</accession>
<dbReference type="EMBL" id="BAAAFD010000012">
    <property type="protein sequence ID" value="GAA0859578.1"/>
    <property type="molecule type" value="Genomic_DNA"/>
</dbReference>